<feature type="chain" id="PRO_5046173693" evidence="1">
    <location>
        <begin position="37"/>
        <end position="394"/>
    </location>
</feature>
<accession>A0ABY9YI66</accession>
<evidence type="ECO:0000256" key="1">
    <source>
        <dbReference type="SAM" id="SignalP"/>
    </source>
</evidence>
<dbReference type="InterPro" id="IPR001466">
    <property type="entry name" value="Beta-lactam-related"/>
</dbReference>
<feature type="signal peptide" evidence="1">
    <location>
        <begin position="1"/>
        <end position="36"/>
    </location>
</feature>
<protein>
    <submittedName>
        <fullName evidence="3">Serine hydrolase</fullName>
    </submittedName>
</protein>
<gene>
    <name evidence="3" type="ORF">PDM28_09860</name>
</gene>
<dbReference type="InterPro" id="IPR012338">
    <property type="entry name" value="Beta-lactam/transpept-like"/>
</dbReference>
<evidence type="ECO:0000313" key="3">
    <source>
        <dbReference type="EMBL" id="WNH50563.1"/>
    </source>
</evidence>
<dbReference type="InterPro" id="IPR050789">
    <property type="entry name" value="Diverse_Enzym_Activities"/>
</dbReference>
<keyword evidence="3" id="KW-0378">Hydrolase</keyword>
<keyword evidence="1" id="KW-0732">Signal</keyword>
<dbReference type="SUPFAM" id="SSF56601">
    <property type="entry name" value="beta-lactamase/transpeptidase-like"/>
    <property type="match status" value="1"/>
</dbReference>
<dbReference type="Gene3D" id="3.40.710.10">
    <property type="entry name" value="DD-peptidase/beta-lactamase superfamily"/>
    <property type="match status" value="1"/>
</dbReference>
<dbReference type="Pfam" id="PF00144">
    <property type="entry name" value="Beta-lactamase"/>
    <property type="match status" value="1"/>
</dbReference>
<sequence length="394" mass="42524">MAKNTDSRGPGLAPGRYRMRAAGLLFLSLMSLGIQAKGDAADPHSPEEGVERFLLAEMRERGIPGLQVAVVQQGRIVLLRAYGVASVEHSVPVTNESVFPINSITKGFTGVAAMQLVTEGKLDLNAPASRYLDDLPASWRAVTVKQLFSHTSGLPDIVDDELRLLVDGDEATSWDKVRTLPLQAPAGERFAYNHTNYVLLGRIIDQLAGEPFTRFVTERQLQVAGMPATGYHDARDVVPHAVGMYRYVKAADGSRQLNTRHELWHPALLTATGINTTAEDLARWAIALQGGRLLDGEAALNILWTPARLNDGSTAGFSRFINGYAIGWPTVERAEHRAIISGGGGRAVLAIYPSDGLIVVILTNLVGASPVQFVEDVASFYIPGPERVGSGVDR</sequence>
<dbReference type="PANTHER" id="PTHR43283">
    <property type="entry name" value="BETA-LACTAMASE-RELATED"/>
    <property type="match status" value="1"/>
</dbReference>
<name>A0ABY9YI66_9GAMM</name>
<keyword evidence="4" id="KW-1185">Reference proteome</keyword>
<dbReference type="GO" id="GO:0016787">
    <property type="term" value="F:hydrolase activity"/>
    <property type="evidence" value="ECO:0007669"/>
    <property type="project" value="UniProtKB-KW"/>
</dbReference>
<feature type="domain" description="Beta-lactamase-related" evidence="2">
    <location>
        <begin position="54"/>
        <end position="368"/>
    </location>
</feature>
<dbReference type="EMBL" id="CP115543">
    <property type="protein sequence ID" value="WNH50563.1"/>
    <property type="molecule type" value="Genomic_DNA"/>
</dbReference>
<organism evidence="3 4">
    <name type="scientific">Stenotrophomonas aracearum</name>
    <dbReference type="NCBI Taxonomy" id="3003272"/>
    <lineage>
        <taxon>Bacteria</taxon>
        <taxon>Pseudomonadati</taxon>
        <taxon>Pseudomonadota</taxon>
        <taxon>Gammaproteobacteria</taxon>
        <taxon>Lysobacterales</taxon>
        <taxon>Lysobacteraceae</taxon>
        <taxon>Stenotrophomonas</taxon>
    </lineage>
</organism>
<dbReference type="RefSeq" id="WP_311184603.1">
    <property type="nucleotide sequence ID" value="NZ_CP115543.1"/>
</dbReference>
<evidence type="ECO:0000259" key="2">
    <source>
        <dbReference type="Pfam" id="PF00144"/>
    </source>
</evidence>
<reference evidence="3 4" key="1">
    <citation type="submission" date="2022-12" db="EMBL/GenBank/DDBJ databases">
        <title>Two new species, Stenotrophomonas aracearum and Stenotrophomonas oahuensis, isolated from Anthurium (Araceae family) in Hawaii.</title>
        <authorList>
            <person name="Chunag S.C."/>
            <person name="Dobhal S."/>
            <person name="Alvarez A."/>
            <person name="Arif M."/>
        </authorList>
    </citation>
    <scope>NUCLEOTIDE SEQUENCE [LARGE SCALE GENOMIC DNA]</scope>
    <source>
        <strain evidence="3 4">A5588</strain>
    </source>
</reference>
<proteinExistence type="predicted"/>
<dbReference type="Proteomes" id="UP001305421">
    <property type="component" value="Chromosome"/>
</dbReference>
<evidence type="ECO:0000313" key="4">
    <source>
        <dbReference type="Proteomes" id="UP001305421"/>
    </source>
</evidence>